<dbReference type="InterPro" id="IPR029063">
    <property type="entry name" value="SAM-dependent_MTases_sf"/>
</dbReference>
<keyword evidence="3 5" id="KW-0949">S-adenosyl-L-methionine</keyword>
<proteinExistence type="inferred from homology"/>
<dbReference type="InterPro" id="IPR019874">
    <property type="entry name" value="RF_methyltr_PrmC"/>
</dbReference>
<dbReference type="HAMAP" id="MF_02126">
    <property type="entry name" value="RF_methyltr_PrmC"/>
    <property type="match status" value="1"/>
</dbReference>
<dbReference type="Gene3D" id="1.10.8.10">
    <property type="entry name" value="DNA helicase RuvA subunit, C-terminal domain"/>
    <property type="match status" value="1"/>
</dbReference>
<evidence type="ECO:0000256" key="1">
    <source>
        <dbReference type="ARBA" id="ARBA00022603"/>
    </source>
</evidence>
<dbReference type="STRING" id="476281.ICMP_424"/>
<sequence>MNIKSWLNYAKTILMSESSYRDAEILLSHILGKSRTWLMAFNDHLLTFDQLIALDSILFRRAKGEPIAYLLGQREFWSLSFHVNNSTMIPRPDTEILVELSLLHMPSFPARLLDLGTGTGAIALAIKSERPDCIIIGIDIIKAAISLAQYNAIRLNLNAYFLQSNWFSKLPPGQFDVIVSNPPYIDINDPYLKKGDVRFEPPSALVAPEMGLMHLRYIINQSSNWLKSGGWLLLEHGWQQGKQVYNLFREQKYFDINTYEDYSGYNRVTLGRKY</sequence>
<dbReference type="RefSeq" id="WP_041069465.1">
    <property type="nucleotide sequence ID" value="NZ_AP010872.1"/>
</dbReference>
<evidence type="ECO:0000259" key="7">
    <source>
        <dbReference type="Pfam" id="PF17827"/>
    </source>
</evidence>
<dbReference type="GO" id="GO:0032259">
    <property type="term" value="P:methylation"/>
    <property type="evidence" value="ECO:0007669"/>
    <property type="project" value="UniProtKB-KW"/>
</dbReference>
<organism evidence="8 9">
    <name type="scientific">Candidatus Ishikawaella capsulata Mpkobe</name>
    <dbReference type="NCBI Taxonomy" id="476281"/>
    <lineage>
        <taxon>Bacteria</taxon>
        <taxon>Pseudomonadati</taxon>
        <taxon>Pseudomonadota</taxon>
        <taxon>Gammaproteobacteria</taxon>
        <taxon>Enterobacterales</taxon>
        <taxon>Enterobacteriaceae</taxon>
        <taxon>Candidatus Ishikawella</taxon>
    </lineage>
</organism>
<dbReference type="InterPro" id="IPR040758">
    <property type="entry name" value="PrmC_N"/>
</dbReference>
<dbReference type="InterPro" id="IPR004556">
    <property type="entry name" value="HemK-like"/>
</dbReference>
<dbReference type="KEGG" id="icp:ICMP_424"/>
<evidence type="ECO:0000256" key="5">
    <source>
        <dbReference type="HAMAP-Rule" id="MF_02126"/>
    </source>
</evidence>
<feature type="binding site" evidence="5">
    <location>
        <position position="181"/>
    </location>
    <ligand>
        <name>S-adenosyl-L-methionine</name>
        <dbReference type="ChEBI" id="CHEBI:59789"/>
    </ligand>
</feature>
<name>C5WD71_9ENTR</name>
<feature type="binding site" evidence="5">
    <location>
        <position position="139"/>
    </location>
    <ligand>
        <name>S-adenosyl-L-methionine</name>
        <dbReference type="ChEBI" id="CHEBI:59789"/>
    </ligand>
</feature>
<dbReference type="OrthoDB" id="9800643at2"/>
<dbReference type="EC" id="2.1.1.297" evidence="5"/>
<dbReference type="AlphaFoldDB" id="C5WD71"/>
<evidence type="ECO:0000259" key="6">
    <source>
        <dbReference type="Pfam" id="PF05175"/>
    </source>
</evidence>
<keyword evidence="9" id="KW-1185">Reference proteome</keyword>
<dbReference type="EMBL" id="AP010872">
    <property type="protein sequence ID" value="BAH83277.1"/>
    <property type="molecule type" value="Genomic_DNA"/>
</dbReference>
<dbReference type="HOGENOM" id="CLU_018398_3_0_6"/>
<dbReference type="PROSITE" id="PS00092">
    <property type="entry name" value="N6_MTASE"/>
    <property type="match status" value="1"/>
</dbReference>
<dbReference type="NCBIfam" id="TIGR00536">
    <property type="entry name" value="hemK_fam"/>
    <property type="match status" value="1"/>
</dbReference>
<evidence type="ECO:0000313" key="8">
    <source>
        <dbReference type="EMBL" id="BAH83277.1"/>
    </source>
</evidence>
<feature type="domain" description="Methyltransferase small" evidence="6">
    <location>
        <begin position="104"/>
        <end position="184"/>
    </location>
</feature>
<feature type="binding site" evidence="5">
    <location>
        <begin position="116"/>
        <end position="120"/>
    </location>
    <ligand>
        <name>S-adenosyl-L-methionine</name>
        <dbReference type="ChEBI" id="CHEBI:59789"/>
    </ligand>
</feature>
<evidence type="ECO:0000256" key="3">
    <source>
        <dbReference type="ARBA" id="ARBA00022691"/>
    </source>
</evidence>
<dbReference type="Proteomes" id="UP000061704">
    <property type="component" value="Chromosome"/>
</dbReference>
<accession>C5WD71</accession>
<dbReference type="CDD" id="cd02440">
    <property type="entry name" value="AdoMet_MTases"/>
    <property type="match status" value="1"/>
</dbReference>
<dbReference type="PANTHER" id="PTHR18895">
    <property type="entry name" value="HEMK METHYLTRANSFERASE"/>
    <property type="match status" value="1"/>
</dbReference>
<dbReference type="Pfam" id="PF05175">
    <property type="entry name" value="MTS"/>
    <property type="match status" value="1"/>
</dbReference>
<dbReference type="FunFam" id="3.40.50.150:FF:000053">
    <property type="entry name" value="Release factor glutamine methyltransferase"/>
    <property type="match status" value="1"/>
</dbReference>
<evidence type="ECO:0000256" key="4">
    <source>
        <dbReference type="ARBA" id="ARBA00048391"/>
    </source>
</evidence>
<dbReference type="InterPro" id="IPR002052">
    <property type="entry name" value="DNA_methylase_N6_adenine_CS"/>
</dbReference>
<dbReference type="Pfam" id="PF17827">
    <property type="entry name" value="PrmC_N"/>
    <property type="match status" value="1"/>
</dbReference>
<dbReference type="SUPFAM" id="SSF53335">
    <property type="entry name" value="S-adenosyl-L-methionine-dependent methyltransferases"/>
    <property type="match status" value="1"/>
</dbReference>
<feature type="binding site" evidence="5">
    <location>
        <position position="166"/>
    </location>
    <ligand>
        <name>S-adenosyl-L-methionine</name>
        <dbReference type="ChEBI" id="CHEBI:59789"/>
    </ligand>
</feature>
<gene>
    <name evidence="5 8" type="primary">prmC</name>
    <name evidence="8" type="ORF">ICMP_424</name>
</gene>
<dbReference type="GO" id="GO:0102559">
    <property type="term" value="F:peptide chain release factor N(5)-glutamine methyltransferase activity"/>
    <property type="evidence" value="ECO:0007669"/>
    <property type="project" value="UniProtKB-EC"/>
</dbReference>
<evidence type="ECO:0000313" key="9">
    <source>
        <dbReference type="Proteomes" id="UP000061704"/>
    </source>
</evidence>
<comment type="function">
    <text evidence="5">Methylates the class 1 translation termination release factors RF1/PrfA and RF2/PrfB on the glutamine residue of the universally conserved GGQ motif.</text>
</comment>
<comment type="similarity">
    <text evidence="5">Belongs to the protein N5-glutamine methyltransferase family. PrmC subfamily.</text>
</comment>
<feature type="domain" description="Release factor glutamine methyltransferase N-terminal" evidence="7">
    <location>
        <begin position="6"/>
        <end position="72"/>
    </location>
</feature>
<feature type="binding site" evidence="5">
    <location>
        <begin position="181"/>
        <end position="184"/>
    </location>
    <ligand>
        <name>substrate</name>
    </ligand>
</feature>
<dbReference type="GO" id="GO:0003676">
    <property type="term" value="F:nucleic acid binding"/>
    <property type="evidence" value="ECO:0007669"/>
    <property type="project" value="InterPro"/>
</dbReference>
<dbReference type="NCBIfam" id="TIGR03534">
    <property type="entry name" value="RF_mod_PrmC"/>
    <property type="match status" value="1"/>
</dbReference>
<protein>
    <recommendedName>
        <fullName evidence="5">Release factor glutamine methyltransferase</fullName>
        <shortName evidence="5">RF MTase</shortName>
        <ecNumber evidence="5">2.1.1.297</ecNumber>
    </recommendedName>
    <alternativeName>
        <fullName evidence="5">N5-glutamine methyltransferase PrmC</fullName>
    </alternativeName>
    <alternativeName>
        <fullName evidence="5">Protein-(glutamine-N5) MTase PrmC</fullName>
    </alternativeName>
    <alternativeName>
        <fullName evidence="5">Protein-glutamine N-methyltransferase PrmC</fullName>
    </alternativeName>
</protein>
<dbReference type="InterPro" id="IPR007848">
    <property type="entry name" value="Small_mtfrase_dom"/>
</dbReference>
<dbReference type="InterPro" id="IPR050320">
    <property type="entry name" value="N5-glutamine_MTase"/>
</dbReference>
<dbReference type="FunFam" id="1.10.8.10:FF:000032">
    <property type="entry name" value="Release factor glutamine methyltransferase"/>
    <property type="match status" value="1"/>
</dbReference>
<keyword evidence="1 5" id="KW-0489">Methyltransferase</keyword>
<dbReference type="Gene3D" id="3.40.50.150">
    <property type="entry name" value="Vaccinia Virus protein VP39"/>
    <property type="match status" value="1"/>
</dbReference>
<keyword evidence="2 5" id="KW-0808">Transferase</keyword>
<dbReference type="PANTHER" id="PTHR18895:SF74">
    <property type="entry name" value="MTRF1L RELEASE FACTOR GLUTAMINE METHYLTRANSFERASE"/>
    <property type="match status" value="1"/>
</dbReference>
<reference evidence="8 9" key="1">
    <citation type="journal article" date="2011" name="Genome Biol. Evol.">
        <title>Reductive evolution of bacterial genome in insect gut environment.</title>
        <authorList>
            <person name="Nikoh N."/>
            <person name="Hosokawa T."/>
            <person name="Ohshima K."/>
            <person name="Hattori M."/>
            <person name="Fukatsu T."/>
        </authorList>
    </citation>
    <scope>NUCLEOTIDE SEQUENCE [LARGE SCALE GENOMIC DNA]</scope>
    <source>
        <strain evidence="8 9">Mpkobe</strain>
    </source>
</reference>
<evidence type="ECO:0000256" key="2">
    <source>
        <dbReference type="ARBA" id="ARBA00022679"/>
    </source>
</evidence>
<comment type="catalytic activity">
    <reaction evidence="4 5">
        <text>L-glutaminyl-[peptide chain release factor] + S-adenosyl-L-methionine = N(5)-methyl-L-glutaminyl-[peptide chain release factor] + S-adenosyl-L-homocysteine + H(+)</text>
        <dbReference type="Rhea" id="RHEA:42896"/>
        <dbReference type="Rhea" id="RHEA-COMP:10271"/>
        <dbReference type="Rhea" id="RHEA-COMP:10272"/>
        <dbReference type="ChEBI" id="CHEBI:15378"/>
        <dbReference type="ChEBI" id="CHEBI:30011"/>
        <dbReference type="ChEBI" id="CHEBI:57856"/>
        <dbReference type="ChEBI" id="CHEBI:59789"/>
        <dbReference type="ChEBI" id="CHEBI:61891"/>
        <dbReference type="EC" id="2.1.1.297"/>
    </reaction>
</comment>